<comment type="caution">
    <text evidence="1">The sequence shown here is derived from an EMBL/GenBank/DDBJ whole genome shotgun (WGS) entry which is preliminary data.</text>
</comment>
<feature type="non-terminal residue" evidence="1">
    <location>
        <position position="42"/>
    </location>
</feature>
<evidence type="ECO:0000313" key="1">
    <source>
        <dbReference type="EMBL" id="KKP88047.1"/>
    </source>
</evidence>
<sequence length="42" mass="5102">MRKVRSTAGISKYHWDWEEFKYLVSVIRKANNFPDILNLFID</sequence>
<organism evidence="1 2">
    <name type="scientific">Berkelbacteria bacterium GW2011_GWA2_35_9</name>
    <dbReference type="NCBI Taxonomy" id="1618333"/>
    <lineage>
        <taxon>Bacteria</taxon>
        <taxon>Candidatus Berkelbacteria</taxon>
    </lineage>
</organism>
<proteinExistence type="predicted"/>
<dbReference type="AlphaFoldDB" id="A0A0G0G8J3"/>
<evidence type="ECO:0000313" key="2">
    <source>
        <dbReference type="Proteomes" id="UP000034316"/>
    </source>
</evidence>
<gene>
    <name evidence="1" type="ORF">UR93_C0023G0001</name>
</gene>
<dbReference type="EMBL" id="LBRB01000023">
    <property type="protein sequence ID" value="KKP88047.1"/>
    <property type="molecule type" value="Genomic_DNA"/>
</dbReference>
<accession>A0A0G0G8J3</accession>
<reference evidence="1 2" key="1">
    <citation type="journal article" date="2015" name="Nature">
        <title>rRNA introns, odd ribosomes, and small enigmatic genomes across a large radiation of phyla.</title>
        <authorList>
            <person name="Brown C.T."/>
            <person name="Hug L.A."/>
            <person name="Thomas B.C."/>
            <person name="Sharon I."/>
            <person name="Castelle C.J."/>
            <person name="Singh A."/>
            <person name="Wilkins M.J."/>
            <person name="Williams K.H."/>
            <person name="Banfield J.F."/>
        </authorList>
    </citation>
    <scope>NUCLEOTIDE SEQUENCE [LARGE SCALE GENOMIC DNA]</scope>
</reference>
<dbReference type="Proteomes" id="UP000034316">
    <property type="component" value="Unassembled WGS sequence"/>
</dbReference>
<protein>
    <submittedName>
        <fullName evidence="1">Uncharacterized protein</fullName>
    </submittedName>
</protein>
<name>A0A0G0G8J3_9BACT</name>